<reference evidence="1" key="1">
    <citation type="journal article" date="2015" name="Nature">
        <title>Complex archaea that bridge the gap between prokaryotes and eukaryotes.</title>
        <authorList>
            <person name="Spang A."/>
            <person name="Saw J.H."/>
            <person name="Jorgensen S.L."/>
            <person name="Zaremba-Niedzwiedzka K."/>
            <person name="Martijn J."/>
            <person name="Lind A.E."/>
            <person name="van Eijk R."/>
            <person name="Schleper C."/>
            <person name="Guy L."/>
            <person name="Ettema T.J."/>
        </authorList>
    </citation>
    <scope>NUCLEOTIDE SEQUENCE</scope>
</reference>
<gene>
    <name evidence="1" type="ORF">LCGC14_0992660</name>
</gene>
<proteinExistence type="predicted"/>
<comment type="caution">
    <text evidence="1">The sequence shown here is derived from an EMBL/GenBank/DDBJ whole genome shotgun (WGS) entry which is preliminary data.</text>
</comment>
<sequence length="472" mass="51795">MSAQIVTDPLKVVTDPLVLKRLAEQGIDKNYVEFFHDYDIRSRGKGRSPFTKTYRDLQSGKRMLVSSGLPMVDAYGFRHELQWQERNGVLENGNNIFHSVIDNGTIRLIVLSDQPYGIMKDTECSYHAQLFINGSEVLPSSVTPLILATDPVNPNYHDNVVLWQYATICRRRIRIIEGRYRERWLIDGHPNGRVEIRHNKSGVLSLKLGTASDAVGDNLKVTVTGDSEIIEASEFDDKVFPVEIGASLTVFPDAHEELASVDGYTEHDAIASWTTLVNGVGTFAIDTANSYPWWAYKDWISPNYRAIRRSLQLFDTSPLGGDANISASTYSIRGVGKTLPFAHSPAGNIYSAAPVSNIALEAGDFNSCGTDPYCDSPITYPNWDITDFNDFVQNATGLAAISKTGVTKISGRESNYDVPNNPPGTDSLGFTAQCAAYSAEQGSGFKPKLVITYSLPAYPGAAQSALISEIIS</sequence>
<protein>
    <submittedName>
        <fullName evidence="1">Uncharacterized protein</fullName>
    </submittedName>
</protein>
<dbReference type="AlphaFoldDB" id="A0A0F9N5G5"/>
<accession>A0A0F9N5G5</accession>
<dbReference type="EMBL" id="LAZR01003783">
    <property type="protein sequence ID" value="KKN14780.1"/>
    <property type="molecule type" value="Genomic_DNA"/>
</dbReference>
<organism evidence="1">
    <name type="scientific">marine sediment metagenome</name>
    <dbReference type="NCBI Taxonomy" id="412755"/>
    <lineage>
        <taxon>unclassified sequences</taxon>
        <taxon>metagenomes</taxon>
        <taxon>ecological metagenomes</taxon>
    </lineage>
</organism>
<name>A0A0F9N5G5_9ZZZZ</name>
<evidence type="ECO:0000313" key="1">
    <source>
        <dbReference type="EMBL" id="KKN14780.1"/>
    </source>
</evidence>